<dbReference type="InterPro" id="IPR006680">
    <property type="entry name" value="Amidohydro-rel"/>
</dbReference>
<dbReference type="InterPro" id="IPR005848">
    <property type="entry name" value="Urease_asu"/>
</dbReference>
<comment type="catalytic activity">
    <reaction evidence="5 11">
        <text>urea + 2 H2O + H(+) = hydrogencarbonate + 2 NH4(+)</text>
        <dbReference type="Rhea" id="RHEA:20557"/>
        <dbReference type="ChEBI" id="CHEBI:15377"/>
        <dbReference type="ChEBI" id="CHEBI:15378"/>
        <dbReference type="ChEBI" id="CHEBI:16199"/>
        <dbReference type="ChEBI" id="CHEBI:17544"/>
        <dbReference type="ChEBI" id="CHEBI:28938"/>
        <dbReference type="EC" id="3.5.1.5"/>
    </reaction>
</comment>
<accession>A0A3D8LHB2</accession>
<dbReference type="InterPro" id="IPR017950">
    <property type="entry name" value="Urease_AS"/>
</dbReference>
<proteinExistence type="inferred from homology"/>
<dbReference type="InterPro" id="IPR050112">
    <property type="entry name" value="Urease_alpha_subunit"/>
</dbReference>
<feature type="binding site" evidence="5 10">
    <location>
        <position position="223"/>
    </location>
    <ligand>
        <name>substrate</name>
    </ligand>
</feature>
<feature type="binding site" evidence="5 8">
    <location>
        <position position="276"/>
    </location>
    <ligand>
        <name>Ni(2+)</name>
        <dbReference type="ChEBI" id="CHEBI:49786"/>
        <label>2</label>
    </ligand>
</feature>
<dbReference type="SUPFAM" id="SSF51556">
    <property type="entry name" value="Metallo-dependent hydrolases"/>
    <property type="match status" value="1"/>
</dbReference>
<dbReference type="PROSITE" id="PS00145">
    <property type="entry name" value="UREASE_2"/>
    <property type="match status" value="1"/>
</dbReference>
<organism evidence="14 15">
    <name type="scientific">Pontibacter diazotrophicus</name>
    <dbReference type="NCBI Taxonomy" id="1400979"/>
    <lineage>
        <taxon>Bacteria</taxon>
        <taxon>Pseudomonadati</taxon>
        <taxon>Bacteroidota</taxon>
        <taxon>Cytophagia</taxon>
        <taxon>Cytophagales</taxon>
        <taxon>Hymenobacteraceae</taxon>
        <taxon>Pontibacter</taxon>
    </lineage>
</organism>
<comment type="subunit">
    <text evidence="5">Heterotrimer of UreA (gamma), UreB (beta) and UreC (alpha) subunits. Three heterotrimers associate to form the active enzyme.</text>
</comment>
<evidence type="ECO:0000256" key="2">
    <source>
        <dbReference type="ARBA" id="ARBA00022596"/>
    </source>
</evidence>
<evidence type="ECO:0000256" key="6">
    <source>
        <dbReference type="NCBIfam" id="TIGR01792"/>
    </source>
</evidence>
<evidence type="ECO:0000256" key="7">
    <source>
        <dbReference type="PIRSR" id="PIRSR611612-50"/>
    </source>
</evidence>
<dbReference type="Proteomes" id="UP000256708">
    <property type="component" value="Unassembled WGS sequence"/>
</dbReference>
<evidence type="ECO:0000256" key="4">
    <source>
        <dbReference type="ARBA" id="ARBA00022801"/>
    </source>
</evidence>
<comment type="similarity">
    <text evidence="5 12">Belongs to the metallo-dependent hydrolases superfamily. Urease alpha subunit family.</text>
</comment>
<dbReference type="NCBIfam" id="TIGR01792">
    <property type="entry name" value="urease_alph"/>
    <property type="match status" value="1"/>
</dbReference>
<comment type="PTM">
    <text evidence="7">Carbamylation allows a single lysine to coordinate two nickel ions.</text>
</comment>
<feature type="binding site" description="via carbamate group" evidence="5 8">
    <location>
        <position position="221"/>
    </location>
    <ligand>
        <name>Ni(2+)</name>
        <dbReference type="ChEBI" id="CHEBI:49786"/>
        <label>1</label>
    </ligand>
</feature>
<dbReference type="GO" id="GO:0005737">
    <property type="term" value="C:cytoplasm"/>
    <property type="evidence" value="ECO:0007669"/>
    <property type="project" value="UniProtKB-SubCell"/>
</dbReference>
<evidence type="ECO:0000256" key="5">
    <source>
        <dbReference type="HAMAP-Rule" id="MF_01953"/>
    </source>
</evidence>
<evidence type="ECO:0000256" key="3">
    <source>
        <dbReference type="ARBA" id="ARBA00022723"/>
    </source>
</evidence>
<dbReference type="AlphaFoldDB" id="A0A3D8LHB2"/>
<evidence type="ECO:0000313" key="14">
    <source>
        <dbReference type="EMBL" id="RDV16795.1"/>
    </source>
</evidence>
<dbReference type="UniPathway" id="UPA00258">
    <property type="reaction ID" value="UER00370"/>
</dbReference>
<dbReference type="EC" id="3.5.1.5" evidence="5 6"/>
<comment type="caution">
    <text evidence="14">The sequence shown here is derived from an EMBL/GenBank/DDBJ whole genome shotgun (WGS) entry which is preliminary data.</text>
</comment>
<dbReference type="CDD" id="cd00375">
    <property type="entry name" value="Urease_alpha"/>
    <property type="match status" value="1"/>
</dbReference>
<feature type="active site" description="Proton donor" evidence="5 9">
    <location>
        <position position="324"/>
    </location>
</feature>
<keyword evidence="2 5" id="KW-0533">Nickel</keyword>
<feature type="domain" description="Urease" evidence="13">
    <location>
        <begin position="133"/>
        <end position="573"/>
    </location>
</feature>
<feature type="modified residue" description="N6-carboxylysine" evidence="5 7">
    <location>
        <position position="221"/>
    </location>
</feature>
<keyword evidence="4 5" id="KW-0378">Hydrolase</keyword>
<dbReference type="EMBL" id="QRGR01000003">
    <property type="protein sequence ID" value="RDV16795.1"/>
    <property type="molecule type" value="Genomic_DNA"/>
</dbReference>
<comment type="subcellular location">
    <subcellularLocation>
        <location evidence="5 10">Cytoplasm</location>
    </subcellularLocation>
</comment>
<keyword evidence="5 10" id="KW-0963">Cytoplasm</keyword>
<name>A0A3D8LHB2_9BACT</name>
<dbReference type="RefSeq" id="WP_115564069.1">
    <property type="nucleotide sequence ID" value="NZ_QRGR01000003.1"/>
</dbReference>
<feature type="binding site" evidence="5 8">
    <location>
        <position position="138"/>
    </location>
    <ligand>
        <name>Ni(2+)</name>
        <dbReference type="ChEBI" id="CHEBI:49786"/>
        <label>1</label>
    </ligand>
</feature>
<dbReference type="InterPro" id="IPR011059">
    <property type="entry name" value="Metal-dep_hydrolase_composite"/>
</dbReference>
<evidence type="ECO:0000256" key="11">
    <source>
        <dbReference type="RuleBase" id="RU000510"/>
    </source>
</evidence>
<reference evidence="15" key="1">
    <citation type="submission" date="2018-08" db="EMBL/GenBank/DDBJ databases">
        <authorList>
            <person name="Liu Z.-W."/>
            <person name="Du Z.-J."/>
        </authorList>
    </citation>
    <scope>NUCLEOTIDE SEQUENCE [LARGE SCALE GENOMIC DNA]</scope>
    <source>
        <strain evidence="15">H4X</strain>
    </source>
</reference>
<dbReference type="HAMAP" id="MF_01953">
    <property type="entry name" value="Urease_alpha"/>
    <property type="match status" value="1"/>
</dbReference>
<evidence type="ECO:0000256" key="10">
    <source>
        <dbReference type="PROSITE-ProRule" id="PRU00700"/>
    </source>
</evidence>
<dbReference type="InterPro" id="IPR011612">
    <property type="entry name" value="Urease_alpha_N_dom"/>
</dbReference>
<gene>
    <name evidence="5 14" type="primary">ureC</name>
    <name evidence="14" type="ORF">DXT99_03175</name>
</gene>
<dbReference type="Pfam" id="PF01979">
    <property type="entry name" value="Amidohydro_1"/>
    <property type="match status" value="1"/>
</dbReference>
<dbReference type="GO" id="GO:0016151">
    <property type="term" value="F:nickel cation binding"/>
    <property type="evidence" value="ECO:0007669"/>
    <property type="project" value="UniProtKB-UniRule"/>
</dbReference>
<dbReference type="PROSITE" id="PS51368">
    <property type="entry name" value="UREASE_3"/>
    <property type="match status" value="1"/>
</dbReference>
<dbReference type="Pfam" id="PF00449">
    <property type="entry name" value="Urease_alpha"/>
    <property type="match status" value="1"/>
</dbReference>
<keyword evidence="3 5" id="KW-0479">Metal-binding</keyword>
<dbReference type="InterPro" id="IPR017951">
    <property type="entry name" value="Urease_asu_c"/>
</dbReference>
<evidence type="ECO:0000256" key="9">
    <source>
        <dbReference type="PIRSR" id="PIRSR611612-52"/>
    </source>
</evidence>
<feature type="binding site" evidence="5 8">
    <location>
        <position position="250"/>
    </location>
    <ligand>
        <name>Ni(2+)</name>
        <dbReference type="ChEBI" id="CHEBI:49786"/>
        <label>2</label>
    </ligand>
</feature>
<comment type="pathway">
    <text evidence="1 5">Nitrogen metabolism; urea degradation; CO(2) and NH(3) from urea (urease route): step 1/1.</text>
</comment>
<dbReference type="GO" id="GO:0043419">
    <property type="term" value="P:urea catabolic process"/>
    <property type="evidence" value="ECO:0007669"/>
    <property type="project" value="UniProtKB-UniRule"/>
</dbReference>
<evidence type="ECO:0000256" key="8">
    <source>
        <dbReference type="PIRSR" id="PIRSR611612-51"/>
    </source>
</evidence>
<sequence length="573" mass="61529">MSFQIDRRAYADMYGPTVGDKVRLGDTSLLVEVEKDYSVYGEECKFGGGKVLRDGMGQAAGIAQADALDMIITNALVIDYTGIYKADIGIKDGRIAGIGKGGNPHIMPGITPNMVVGVTTEVVAGENQILTAGAIDCHIHFICPQQINEALASGVTTMVGGGTGPAAGTNATTCTPGAFFIEMMLKATEAYPLNFGFLGKGNSSKPEGLIEQVEAGALGFKLHEDWGTTPAAIDNCLSIADQYDVQVCIHTDTLNESGFVETSTNAFKGRTIHAYHTEGAGGGHAPDIIKICGEPNVIPSSTNPTRPFTVNTIDEHLDMLMVCHHLDKNIPEDVAFAESRIRGETIAAEDILHDMGALSIIASDSQAMGRVGEVVTRTWQTAHKMKEQRDLLPEDAASESKADNFRVKRYIAKYTINPARAHGFSEEIGSVELGKLADLVLWKPAFFGSRPEMIIKGGVIVQSQMGDANASIPTPQPYYSRPMFGSFGSAIGKTSMVFVSQASVAHVQEKYGLQKEVVAVKNCRSVSKKDMALNDYLPNIEVDPETYKVTVDGVHLTCEPATKLPLAQLYNLF</sequence>
<evidence type="ECO:0000256" key="12">
    <source>
        <dbReference type="RuleBase" id="RU004158"/>
    </source>
</evidence>
<feature type="binding site" evidence="5 8">
    <location>
        <position position="364"/>
    </location>
    <ligand>
        <name>Ni(2+)</name>
        <dbReference type="ChEBI" id="CHEBI:49786"/>
        <label>1</label>
    </ligand>
</feature>
<dbReference type="PRINTS" id="PR01752">
    <property type="entry name" value="UREASE"/>
</dbReference>
<dbReference type="NCBIfam" id="NF009685">
    <property type="entry name" value="PRK13206.1"/>
    <property type="match status" value="1"/>
</dbReference>
<dbReference type="InterPro" id="IPR032466">
    <property type="entry name" value="Metal_Hydrolase"/>
</dbReference>
<evidence type="ECO:0000259" key="13">
    <source>
        <dbReference type="PROSITE" id="PS51368"/>
    </source>
</evidence>
<dbReference type="Gene3D" id="3.20.20.140">
    <property type="entry name" value="Metal-dependent hydrolases"/>
    <property type="match status" value="1"/>
</dbReference>
<comment type="cofactor">
    <cofactor evidence="5 8 11">
        <name>Ni cation</name>
        <dbReference type="ChEBI" id="CHEBI:25516"/>
    </cofactor>
    <text evidence="5 8 11">Binds 2 nickel ions per subunit.</text>
</comment>
<dbReference type="Gene3D" id="2.30.40.10">
    <property type="entry name" value="Urease, subunit C, domain 1"/>
    <property type="match status" value="1"/>
</dbReference>
<dbReference type="SUPFAM" id="SSF51338">
    <property type="entry name" value="Composite domain of metallo-dependent hydrolases"/>
    <property type="match status" value="2"/>
</dbReference>
<dbReference type="PANTHER" id="PTHR43440">
    <property type="entry name" value="UREASE"/>
    <property type="match status" value="1"/>
</dbReference>
<keyword evidence="15" id="KW-1185">Reference proteome</keyword>
<dbReference type="PROSITE" id="PS01120">
    <property type="entry name" value="UREASE_1"/>
    <property type="match status" value="1"/>
</dbReference>
<dbReference type="NCBIfam" id="NF009686">
    <property type="entry name" value="PRK13207.1"/>
    <property type="match status" value="1"/>
</dbReference>
<dbReference type="PANTHER" id="PTHR43440:SF1">
    <property type="entry name" value="UREASE"/>
    <property type="match status" value="1"/>
</dbReference>
<comment type="PTM">
    <text evidence="5">Carboxylation allows a single lysine to coordinate two nickel ions.</text>
</comment>
<protein>
    <recommendedName>
        <fullName evidence="5 6">Urease subunit alpha</fullName>
        <ecNumber evidence="5 6">3.5.1.5</ecNumber>
    </recommendedName>
    <alternativeName>
        <fullName evidence="5">Urea amidohydrolase subunit alpha</fullName>
    </alternativeName>
</protein>
<feature type="binding site" evidence="5 8">
    <location>
        <position position="140"/>
    </location>
    <ligand>
        <name>Ni(2+)</name>
        <dbReference type="ChEBI" id="CHEBI:49786"/>
        <label>1</label>
    </ligand>
</feature>
<dbReference type="GO" id="GO:0009039">
    <property type="term" value="F:urease activity"/>
    <property type="evidence" value="ECO:0007669"/>
    <property type="project" value="UniProtKB-UniRule"/>
</dbReference>
<dbReference type="InterPro" id="IPR029754">
    <property type="entry name" value="Urease_Ni-bd"/>
</dbReference>
<evidence type="ECO:0000256" key="1">
    <source>
        <dbReference type="ARBA" id="ARBA00004897"/>
    </source>
</evidence>
<evidence type="ECO:0000313" key="15">
    <source>
        <dbReference type="Proteomes" id="UP000256708"/>
    </source>
</evidence>
<dbReference type="OrthoDB" id="9802793at2"/>
<feature type="binding site" description="via carbamate group" evidence="5 8">
    <location>
        <position position="221"/>
    </location>
    <ligand>
        <name>Ni(2+)</name>
        <dbReference type="ChEBI" id="CHEBI:49786"/>
        <label>2</label>
    </ligand>
</feature>